<name>A0A3D9ZSQ0_9ACTN</name>
<evidence type="ECO:0000256" key="1">
    <source>
        <dbReference type="SAM" id="MobiDB-lite"/>
    </source>
</evidence>
<accession>A0A3D9ZSQ0</accession>
<feature type="compositionally biased region" description="Polar residues" evidence="1">
    <location>
        <begin position="393"/>
        <end position="409"/>
    </location>
</feature>
<evidence type="ECO:0008006" key="5">
    <source>
        <dbReference type="Google" id="ProtNLM"/>
    </source>
</evidence>
<keyword evidence="2" id="KW-1133">Transmembrane helix</keyword>
<feature type="region of interest" description="Disordered" evidence="1">
    <location>
        <begin position="357"/>
        <end position="409"/>
    </location>
</feature>
<proteinExistence type="predicted"/>
<feature type="compositionally biased region" description="Low complexity" evidence="1">
    <location>
        <begin position="357"/>
        <end position="369"/>
    </location>
</feature>
<keyword evidence="2" id="KW-0812">Transmembrane</keyword>
<sequence length="409" mass="42717">MTRSAPRSRARSGALSVLLSILVVALLVPTGVLFSQNWRTLGDRASATSRELDGVAYLRSLQQVAFAVVDAQSATVSGEPVSRDAIVVAVQQADATDAQLGGRLRTTERWNGIRSRLETLRAAPAAADPTQTIAAYREVGDLLLALYAKVRDESGLSHDPDGDAFHLQSSAAGELPIAVIAAGRLADAAVLALAARTATAGQPGTPATQQKLFEVVSELAAQRVTVQNASNRLVDDLRSAVDSTESRTLGSNLLSRLDRYQRTADLVLALFAQAGAGSNATAADKSRIGPARAGLQAAAGELSSTILNEVERLLTTRADATDRDRLLTGGAALVAVLLAVGFFLAYFLGGRRRPTAPAGPFPEAGPANPDALPPDEPTSWPTVAPITGAPYQGASQQNATQWERSGATR</sequence>
<dbReference type="EMBL" id="QUMQ01000001">
    <property type="protein sequence ID" value="REF96690.1"/>
    <property type="molecule type" value="Genomic_DNA"/>
</dbReference>
<evidence type="ECO:0000256" key="2">
    <source>
        <dbReference type="SAM" id="Phobius"/>
    </source>
</evidence>
<dbReference type="Proteomes" id="UP000256913">
    <property type="component" value="Unassembled WGS sequence"/>
</dbReference>
<feature type="transmembrane region" description="Helical" evidence="2">
    <location>
        <begin position="326"/>
        <end position="348"/>
    </location>
</feature>
<comment type="caution">
    <text evidence="3">The sequence shown here is derived from an EMBL/GenBank/DDBJ whole genome shotgun (WGS) entry which is preliminary data.</text>
</comment>
<gene>
    <name evidence="3" type="ORF">DFJ67_2681</name>
</gene>
<keyword evidence="2" id="KW-0472">Membrane</keyword>
<reference evidence="3 4" key="1">
    <citation type="submission" date="2018-08" db="EMBL/GenBank/DDBJ databases">
        <title>Sequencing the genomes of 1000 actinobacteria strains.</title>
        <authorList>
            <person name="Klenk H.-P."/>
        </authorList>
    </citation>
    <scope>NUCLEOTIDE SEQUENCE [LARGE SCALE GENOMIC DNA]</scope>
    <source>
        <strain evidence="3 4">DSM 44099</strain>
    </source>
</reference>
<keyword evidence="4" id="KW-1185">Reference proteome</keyword>
<evidence type="ECO:0000313" key="4">
    <source>
        <dbReference type="Proteomes" id="UP000256913"/>
    </source>
</evidence>
<dbReference type="OrthoDB" id="5178692at2"/>
<dbReference type="AlphaFoldDB" id="A0A3D9ZSQ0"/>
<evidence type="ECO:0000313" key="3">
    <source>
        <dbReference type="EMBL" id="REF96690.1"/>
    </source>
</evidence>
<dbReference type="RefSeq" id="WP_147315504.1">
    <property type="nucleotide sequence ID" value="NZ_BONB01000019.1"/>
</dbReference>
<protein>
    <recommendedName>
        <fullName evidence="5">Nitrate/nitrite sensing protein</fullName>
    </recommendedName>
</protein>
<organism evidence="3 4">
    <name type="scientific">Asanoa ferruginea</name>
    <dbReference type="NCBI Taxonomy" id="53367"/>
    <lineage>
        <taxon>Bacteria</taxon>
        <taxon>Bacillati</taxon>
        <taxon>Actinomycetota</taxon>
        <taxon>Actinomycetes</taxon>
        <taxon>Micromonosporales</taxon>
        <taxon>Micromonosporaceae</taxon>
        <taxon>Asanoa</taxon>
    </lineage>
</organism>